<feature type="signal peptide" evidence="1">
    <location>
        <begin position="1"/>
        <end position="15"/>
    </location>
</feature>
<evidence type="ECO:0008006" key="4">
    <source>
        <dbReference type="Google" id="ProtNLM"/>
    </source>
</evidence>
<evidence type="ECO:0000256" key="1">
    <source>
        <dbReference type="SAM" id="SignalP"/>
    </source>
</evidence>
<sequence length="240" mass="26475">MLFLFLLPFLPLTQADASFRIHHRILVPSTPDLPFTERASLLLPHSGPRTSASLVPSETLPTDFSAFSTSLQSLYNDNKLQNALYQLALERPSDKDQSHWHTSSVKACHLIHASKEAITLHLASDGSPYAIDYFLGPLPHDAQCPKQPSSSQTNSKALDLKPITNTSLILRYPTLPPLPQLRTPPPLTQQGNPVEPVPEKTFLQKYWVYILLALAALVLTPGPPDEENNAGPARQQPGQK</sequence>
<gene>
    <name evidence="2" type="ORF">NLI96_g695</name>
</gene>
<reference evidence="2" key="1">
    <citation type="submission" date="2022-07" db="EMBL/GenBank/DDBJ databases">
        <title>Genome Sequence of Physisporinus lineatus.</title>
        <authorList>
            <person name="Buettner E."/>
        </authorList>
    </citation>
    <scope>NUCLEOTIDE SEQUENCE</scope>
    <source>
        <strain evidence="2">VT162</strain>
    </source>
</reference>
<dbReference type="EMBL" id="JANAWD010000012">
    <property type="protein sequence ID" value="KAJ3491455.1"/>
    <property type="molecule type" value="Genomic_DNA"/>
</dbReference>
<keyword evidence="3" id="KW-1185">Reference proteome</keyword>
<name>A0AAD5VC90_9APHY</name>
<dbReference type="CDD" id="cd22209">
    <property type="entry name" value="EMC10"/>
    <property type="match status" value="1"/>
</dbReference>
<dbReference type="PANTHER" id="PTHR39219">
    <property type="entry name" value="ER MEMBRANE PROTEIN COMPLEX SUBUNIT 10"/>
    <property type="match status" value="1"/>
</dbReference>
<evidence type="ECO:0000313" key="2">
    <source>
        <dbReference type="EMBL" id="KAJ3491455.1"/>
    </source>
</evidence>
<protein>
    <recommendedName>
        <fullName evidence="4">ER membrane protein complex subunit 10</fullName>
    </recommendedName>
</protein>
<dbReference type="AlphaFoldDB" id="A0AAD5VC90"/>
<comment type="caution">
    <text evidence="2">The sequence shown here is derived from an EMBL/GenBank/DDBJ whole genome shotgun (WGS) entry which is preliminary data.</text>
</comment>
<dbReference type="Pfam" id="PF21203">
    <property type="entry name" value="ECM10"/>
    <property type="match status" value="1"/>
</dbReference>
<dbReference type="PANTHER" id="PTHR39219:SF1">
    <property type="entry name" value="ER MEMBRANE PROTEIN COMPLEX SUBUNIT 10"/>
    <property type="match status" value="1"/>
</dbReference>
<keyword evidence="1" id="KW-0732">Signal</keyword>
<feature type="chain" id="PRO_5042018187" description="ER membrane protein complex subunit 10" evidence="1">
    <location>
        <begin position="16"/>
        <end position="240"/>
    </location>
</feature>
<accession>A0AAD5VC90</accession>
<evidence type="ECO:0000313" key="3">
    <source>
        <dbReference type="Proteomes" id="UP001212997"/>
    </source>
</evidence>
<proteinExistence type="predicted"/>
<organism evidence="2 3">
    <name type="scientific">Meripilus lineatus</name>
    <dbReference type="NCBI Taxonomy" id="2056292"/>
    <lineage>
        <taxon>Eukaryota</taxon>
        <taxon>Fungi</taxon>
        <taxon>Dikarya</taxon>
        <taxon>Basidiomycota</taxon>
        <taxon>Agaricomycotina</taxon>
        <taxon>Agaricomycetes</taxon>
        <taxon>Polyporales</taxon>
        <taxon>Meripilaceae</taxon>
        <taxon>Meripilus</taxon>
    </lineage>
</organism>
<dbReference type="Proteomes" id="UP001212997">
    <property type="component" value="Unassembled WGS sequence"/>
</dbReference>